<dbReference type="SUPFAM" id="SSF56112">
    <property type="entry name" value="Protein kinase-like (PK-like)"/>
    <property type="match status" value="1"/>
</dbReference>
<organism evidence="3 4">
    <name type="scientific">Clavelina lepadiformis</name>
    <name type="common">Light-bulb sea squirt</name>
    <name type="synonym">Ascidia lepadiformis</name>
    <dbReference type="NCBI Taxonomy" id="159417"/>
    <lineage>
        <taxon>Eukaryota</taxon>
        <taxon>Metazoa</taxon>
        <taxon>Chordata</taxon>
        <taxon>Tunicata</taxon>
        <taxon>Ascidiacea</taxon>
        <taxon>Aplousobranchia</taxon>
        <taxon>Clavelinidae</taxon>
        <taxon>Clavelina</taxon>
    </lineage>
</organism>
<dbReference type="PANTHER" id="PTHR44329">
    <property type="entry name" value="SERINE/THREONINE-PROTEIN KINASE TNNI3K-RELATED"/>
    <property type="match status" value="1"/>
</dbReference>
<reference evidence="3 4" key="1">
    <citation type="submission" date="2024-02" db="EMBL/GenBank/DDBJ databases">
        <authorList>
            <person name="Daric V."/>
            <person name="Darras S."/>
        </authorList>
    </citation>
    <scope>NUCLEOTIDE SEQUENCE [LARGE SCALE GENOMIC DNA]</scope>
</reference>
<dbReference type="InterPro" id="IPR000719">
    <property type="entry name" value="Prot_kinase_dom"/>
</dbReference>
<dbReference type="Gene3D" id="1.25.10.10">
    <property type="entry name" value="Leucine-rich Repeat Variant"/>
    <property type="match status" value="1"/>
</dbReference>
<dbReference type="SMART" id="SM00220">
    <property type="entry name" value="S_TKc"/>
    <property type="match status" value="1"/>
</dbReference>
<dbReference type="InterPro" id="IPR008271">
    <property type="entry name" value="Ser/Thr_kinase_AS"/>
</dbReference>
<comment type="caution">
    <text evidence="3">The sequence shown here is derived from an EMBL/GenBank/DDBJ whole genome shotgun (WGS) entry which is preliminary data.</text>
</comment>
<name>A0ABP0FQQ5_CLALP</name>
<keyword evidence="4" id="KW-1185">Reference proteome</keyword>
<evidence type="ECO:0000256" key="1">
    <source>
        <dbReference type="SAM" id="MobiDB-lite"/>
    </source>
</evidence>
<dbReference type="Gene3D" id="1.10.510.10">
    <property type="entry name" value="Transferase(Phosphotransferase) domain 1"/>
    <property type="match status" value="1"/>
</dbReference>
<sequence>MGNIISPCCKVSPLNNVAVSPETHQIKFYKSKEILCITDDDEGYLGAGSCGKVRLGFHEKFGAVAVKCIEMQAGRLKRYFFEKKIKQEIGHLQKANHENIVRVYGWTHWPGAVAIIMEYLPAGNLKAILMDENVVLGPLLRARFGEEIANGLAFIHNVFDNKRLLHGDIKPENILMTEDLHCKIGDLGAAQLSNYTGSTASADDVDSEFNLQTVLYAAPERLQDSNTKLTPKYDTYSYGMTLYIILAREIPIDAGTPVQTIIDMIIEGKRPGLHSIENHIEKLETDGQSDDAAIIRFLKDEMNLCLHQDPSNRPTMTEVRDRLGSQLQNRDLSVLQKQVDDALEDLSFKYASFDEEKCVSIDQFLPPTFQFNAWIASFGNNISALSVLKFFIEGNVVGASHTSLADEDKGEEVEEEPQPDETNREESDEDTNQVDRSLIEDGLRYLRTCGLLEDNWKPDVAERAKKIFKKFARNFSSYFIEEFRKEAEGYKLLCDNFVPLFAQYFKLLTDDGNGYPRDSVPKLKLLKSVKLAIWNITDYSLEFCIESGKQGLLTLIVAHLQHVQSLLGLANEEKLYAEESCVNILHNCARKPECLEYVKNTNVVRMMSSYKNELFKKTTIQLDSSRVEFLTYCAFLMAYVLDESEVQLLKIHETLISYIVTSLKEALQQDDHICSGGGSLEELCSGLAQLARSRDISSDILKTSKSMKFIVSTLESENASEREAGLHLLHNLCLSKQNKKKLKHQKHFIDCLDKMRTSEPIETLMKLADEIHQKFSS</sequence>
<protein>
    <recommendedName>
        <fullName evidence="2">Protein kinase domain-containing protein</fullName>
    </recommendedName>
</protein>
<dbReference type="EMBL" id="CAWYQH010000090">
    <property type="protein sequence ID" value="CAK8681995.1"/>
    <property type="molecule type" value="Genomic_DNA"/>
</dbReference>
<feature type="domain" description="Protein kinase" evidence="2">
    <location>
        <begin position="39"/>
        <end position="327"/>
    </location>
</feature>
<evidence type="ECO:0000313" key="3">
    <source>
        <dbReference type="EMBL" id="CAK8681995.1"/>
    </source>
</evidence>
<feature type="compositionally biased region" description="Acidic residues" evidence="1">
    <location>
        <begin position="408"/>
        <end position="419"/>
    </location>
</feature>
<gene>
    <name evidence="3" type="ORF">CVLEPA_LOCUS12218</name>
</gene>
<dbReference type="Pfam" id="PF00069">
    <property type="entry name" value="Pkinase"/>
    <property type="match status" value="1"/>
</dbReference>
<feature type="region of interest" description="Disordered" evidence="1">
    <location>
        <begin position="403"/>
        <end position="433"/>
    </location>
</feature>
<dbReference type="InterPro" id="IPR051681">
    <property type="entry name" value="Ser/Thr_Kinases-Pseudokinases"/>
</dbReference>
<proteinExistence type="predicted"/>
<dbReference type="SUPFAM" id="SSF48371">
    <property type="entry name" value="ARM repeat"/>
    <property type="match status" value="1"/>
</dbReference>
<evidence type="ECO:0000313" key="4">
    <source>
        <dbReference type="Proteomes" id="UP001642483"/>
    </source>
</evidence>
<dbReference type="PROSITE" id="PS00108">
    <property type="entry name" value="PROTEIN_KINASE_ST"/>
    <property type="match status" value="1"/>
</dbReference>
<dbReference type="InterPro" id="IPR016024">
    <property type="entry name" value="ARM-type_fold"/>
</dbReference>
<dbReference type="Proteomes" id="UP001642483">
    <property type="component" value="Unassembled WGS sequence"/>
</dbReference>
<dbReference type="InterPro" id="IPR011989">
    <property type="entry name" value="ARM-like"/>
</dbReference>
<dbReference type="PROSITE" id="PS50011">
    <property type="entry name" value="PROTEIN_KINASE_DOM"/>
    <property type="match status" value="1"/>
</dbReference>
<evidence type="ECO:0000259" key="2">
    <source>
        <dbReference type="PROSITE" id="PS50011"/>
    </source>
</evidence>
<dbReference type="PANTHER" id="PTHR44329:SF291">
    <property type="entry name" value="PROTEIN KINASE DOMAIN-CONTAINING PROTEIN"/>
    <property type="match status" value="1"/>
</dbReference>
<dbReference type="InterPro" id="IPR011009">
    <property type="entry name" value="Kinase-like_dom_sf"/>
</dbReference>
<accession>A0ABP0FQQ5</accession>